<reference evidence="1 2" key="1">
    <citation type="submission" date="2019-12" db="EMBL/GenBank/DDBJ databases">
        <title>Microbes associate with the intestines of laboratory mice.</title>
        <authorList>
            <person name="Navarre W."/>
            <person name="Wong E."/>
        </authorList>
    </citation>
    <scope>NUCLEOTIDE SEQUENCE [LARGE SCALE GENOMIC DNA]</scope>
    <source>
        <strain evidence="1 2">NM66_B29</strain>
    </source>
</reference>
<gene>
    <name evidence="1" type="ORF">GKZ27_11625</name>
</gene>
<evidence type="ECO:0000313" key="1">
    <source>
        <dbReference type="EMBL" id="MVX62081.1"/>
    </source>
</evidence>
<dbReference type="EMBL" id="WSRR01000064">
    <property type="protein sequence ID" value="MVX62081.1"/>
    <property type="molecule type" value="Genomic_DNA"/>
</dbReference>
<accession>A0A6N8JQ99</accession>
<proteinExistence type="predicted"/>
<organism evidence="1 2">
    <name type="scientific">Adlercreutzia mucosicola</name>
    <dbReference type="NCBI Taxonomy" id="580026"/>
    <lineage>
        <taxon>Bacteria</taxon>
        <taxon>Bacillati</taxon>
        <taxon>Actinomycetota</taxon>
        <taxon>Coriobacteriia</taxon>
        <taxon>Eggerthellales</taxon>
        <taxon>Eggerthellaceae</taxon>
        <taxon>Adlercreutzia</taxon>
    </lineage>
</organism>
<feature type="non-terminal residue" evidence="1">
    <location>
        <position position="49"/>
    </location>
</feature>
<keyword evidence="2" id="KW-1185">Reference proteome</keyword>
<protein>
    <submittedName>
        <fullName evidence="1">Uncharacterized protein</fullName>
    </submittedName>
</protein>
<dbReference type="AlphaFoldDB" id="A0A6N8JQ99"/>
<comment type="caution">
    <text evidence="1">The sequence shown here is derived from an EMBL/GenBank/DDBJ whole genome shotgun (WGS) entry which is preliminary data.</text>
</comment>
<sequence length="49" mass="4762">MARAVLAADLPLTPAPAPGAAAPLAQAPSNAFELGGFTIWGVDGDTVTA</sequence>
<evidence type="ECO:0000313" key="2">
    <source>
        <dbReference type="Proteomes" id="UP000463388"/>
    </source>
</evidence>
<name>A0A6N8JQ99_9ACTN</name>
<dbReference type="Proteomes" id="UP000463388">
    <property type="component" value="Unassembled WGS sequence"/>
</dbReference>